<feature type="domain" description="SSD" evidence="8">
    <location>
        <begin position="243"/>
        <end position="365"/>
    </location>
</feature>
<keyword evidence="6 7" id="KW-0472">Membrane</keyword>
<feature type="transmembrane region" description="Helical" evidence="7">
    <location>
        <begin position="600"/>
        <end position="624"/>
    </location>
</feature>
<evidence type="ECO:0000256" key="7">
    <source>
        <dbReference type="SAM" id="Phobius"/>
    </source>
</evidence>
<feature type="transmembrane region" description="Helical" evidence="7">
    <location>
        <begin position="214"/>
        <end position="232"/>
    </location>
</feature>
<dbReference type="Gene3D" id="1.20.1640.10">
    <property type="entry name" value="Multidrug efflux transporter AcrB transmembrane domain"/>
    <property type="match status" value="2"/>
</dbReference>
<evidence type="ECO:0000256" key="5">
    <source>
        <dbReference type="ARBA" id="ARBA00022989"/>
    </source>
</evidence>
<dbReference type="SUPFAM" id="SSF82866">
    <property type="entry name" value="Multidrug efflux transporter AcrB transmembrane domain"/>
    <property type="match status" value="2"/>
</dbReference>
<evidence type="ECO:0000256" key="1">
    <source>
        <dbReference type="ARBA" id="ARBA00004651"/>
    </source>
</evidence>
<feature type="transmembrane region" description="Helical" evidence="7">
    <location>
        <begin position="399"/>
        <end position="421"/>
    </location>
</feature>
<comment type="similarity">
    <text evidence="2">Belongs to the resistance-nodulation-cell division (RND) (TC 2.A.6) family. MmpL subfamily.</text>
</comment>
<evidence type="ECO:0000256" key="6">
    <source>
        <dbReference type="ARBA" id="ARBA00023136"/>
    </source>
</evidence>
<evidence type="ECO:0000313" key="9">
    <source>
        <dbReference type="EMBL" id="AZS50283.1"/>
    </source>
</evidence>
<feature type="transmembrane region" description="Helical" evidence="7">
    <location>
        <begin position="341"/>
        <end position="363"/>
    </location>
</feature>
<dbReference type="InterPro" id="IPR000731">
    <property type="entry name" value="SSD"/>
</dbReference>
<accession>A0A3Q9JN40</accession>
<comment type="subcellular location">
    <subcellularLocation>
        <location evidence="1">Cell membrane</location>
        <topology evidence="1">Multi-pass membrane protein</topology>
    </subcellularLocation>
</comment>
<reference evidence="10" key="1">
    <citation type="submission" date="2018-06" db="EMBL/GenBank/DDBJ databases">
        <title>Complete genome of Pseudomonas insecticola strain QZS01.</title>
        <authorList>
            <person name="Wang J."/>
            <person name="Su Q."/>
        </authorList>
    </citation>
    <scope>NUCLEOTIDE SEQUENCE [LARGE SCALE GENOMIC DNA]</scope>
    <source>
        <strain evidence="10">QZS01</strain>
    </source>
</reference>
<dbReference type="KEGG" id="emo:DM558_05620"/>
<dbReference type="GO" id="GO:0005886">
    <property type="term" value="C:plasma membrane"/>
    <property type="evidence" value="ECO:0007669"/>
    <property type="project" value="UniProtKB-SubCell"/>
</dbReference>
<feature type="transmembrane region" description="Helical" evidence="7">
    <location>
        <begin position="729"/>
        <end position="749"/>
    </location>
</feature>
<organism evidence="9 10">
    <name type="scientific">Entomomonas moraniae</name>
    <dbReference type="NCBI Taxonomy" id="2213226"/>
    <lineage>
        <taxon>Bacteria</taxon>
        <taxon>Pseudomonadati</taxon>
        <taxon>Pseudomonadota</taxon>
        <taxon>Gammaproteobacteria</taxon>
        <taxon>Pseudomonadales</taxon>
        <taxon>Pseudomonadaceae</taxon>
        <taxon>Entomomonas</taxon>
    </lineage>
</organism>
<dbReference type="PROSITE" id="PS50156">
    <property type="entry name" value="SSD"/>
    <property type="match status" value="2"/>
</dbReference>
<dbReference type="Pfam" id="PF03176">
    <property type="entry name" value="MMPL"/>
    <property type="match status" value="2"/>
</dbReference>
<keyword evidence="10" id="KW-1185">Reference proteome</keyword>
<name>A0A3Q9JN40_9GAMM</name>
<feature type="transmembrane region" description="Helical" evidence="7">
    <location>
        <begin position="309"/>
        <end position="329"/>
    </location>
</feature>
<dbReference type="InterPro" id="IPR050545">
    <property type="entry name" value="Mycobact_MmpL"/>
</dbReference>
<dbReference type="EMBL" id="CP029822">
    <property type="protein sequence ID" value="AZS50283.1"/>
    <property type="molecule type" value="Genomic_DNA"/>
</dbReference>
<evidence type="ECO:0000256" key="4">
    <source>
        <dbReference type="ARBA" id="ARBA00022692"/>
    </source>
</evidence>
<proteinExistence type="inferred from homology"/>
<sequence>MKAIINAILRYRIVCLILVALITLLAFPQLANLEIDNSNESFFQQNDQTKIRLEEFKQTFGNDDFIFILIDTQQPITTNHLKLIEQLVSELNQKVPYLDKITWIGNVESITGQQDTISIKPLINDFNLPPAQMNLLRNNIINDPAYRDRLIAKEGSAVGILLEFINYPDDSINPRKETPPIVEQIVANYPDLTTYIVGAPVMSYQIDADTAQEGPIWLLIALIAMACVLAFTTRSVIGVVIPLITVFIAIIWTMALVAVFGFKLNMLIIMLPTLLLCVGIGDTMHVIAEFRHFYLQGTTPHEAIQKTLAIIYKPLILTTVTTAVGYLAFVFTDLIPLKELGFQAALGAFIALLVTFIFALPLLSFTRLKPSNKTIVVDGKTKRSKDFFDRSLIFMCKMVLLYPKSIIIGFSVALLLAVVGVTQLKIETAFIHDLPTTDPLRQSFEFVDERMGGSMSIEFMFKTHKEDGVKELATIADIEKLQHYLNSHPMIMQTSSFLDQLKQMNRAVHENQQDFYKLPLSQAQVAEYLLLYESGGGKLLDQFVSFSFDTARIQARTKSLKLTDIQKLENDVNHFVKEQIPNRTIEATGGLSILSAVADYLAWGQLLSFTYAFIAIAIVMSLALRSIKLGLIAMVPNLLPILFSLGLMGLTGAKLNMIMVTLAPLILGVSIDDTIHFFSRYQYYFKKYGCYKEAYLHTISSVGRVLFFTTLVISAGFIGFAYTKYDGPFIFALISIFAYSTALLSDFLLTPLLFSIFKPLGTETQDNQLSDKASLEQLVINHS</sequence>
<dbReference type="InterPro" id="IPR004869">
    <property type="entry name" value="MMPL_dom"/>
</dbReference>
<feature type="transmembrane region" description="Helical" evidence="7">
    <location>
        <begin position="631"/>
        <end position="651"/>
    </location>
</feature>
<feature type="transmembrane region" description="Helical" evidence="7">
    <location>
        <begin position="239"/>
        <end position="260"/>
    </location>
</feature>
<evidence type="ECO:0000259" key="8">
    <source>
        <dbReference type="PROSITE" id="PS50156"/>
    </source>
</evidence>
<dbReference type="PANTHER" id="PTHR33406">
    <property type="entry name" value="MEMBRANE PROTEIN MJ1562-RELATED"/>
    <property type="match status" value="1"/>
</dbReference>
<keyword evidence="5 7" id="KW-1133">Transmembrane helix</keyword>
<evidence type="ECO:0000256" key="3">
    <source>
        <dbReference type="ARBA" id="ARBA00022475"/>
    </source>
</evidence>
<dbReference type="RefSeq" id="WP_127162522.1">
    <property type="nucleotide sequence ID" value="NZ_CP029822.1"/>
</dbReference>
<protein>
    <recommendedName>
        <fullName evidence="8">SSD domain-containing protein</fullName>
    </recommendedName>
</protein>
<evidence type="ECO:0000256" key="2">
    <source>
        <dbReference type="ARBA" id="ARBA00010157"/>
    </source>
</evidence>
<feature type="transmembrane region" description="Helical" evidence="7">
    <location>
        <begin position="266"/>
        <end position="288"/>
    </location>
</feature>
<feature type="transmembrane region" description="Helical" evidence="7">
    <location>
        <begin position="705"/>
        <end position="723"/>
    </location>
</feature>
<gene>
    <name evidence="9" type="ORF">DM558_05620</name>
</gene>
<keyword evidence="3" id="KW-1003">Cell membrane</keyword>
<feature type="domain" description="SSD" evidence="8">
    <location>
        <begin position="629"/>
        <end position="756"/>
    </location>
</feature>
<dbReference type="PANTHER" id="PTHR33406:SF6">
    <property type="entry name" value="MEMBRANE PROTEIN YDGH-RELATED"/>
    <property type="match status" value="1"/>
</dbReference>
<feature type="transmembrane region" description="Helical" evidence="7">
    <location>
        <begin position="657"/>
        <end position="678"/>
    </location>
</feature>
<keyword evidence="4 7" id="KW-0812">Transmembrane</keyword>
<evidence type="ECO:0000313" key="10">
    <source>
        <dbReference type="Proteomes" id="UP000273143"/>
    </source>
</evidence>
<dbReference type="AlphaFoldDB" id="A0A3Q9JN40"/>
<dbReference type="Proteomes" id="UP000273143">
    <property type="component" value="Chromosome"/>
</dbReference>